<feature type="compositionally biased region" description="Basic and acidic residues" evidence="3">
    <location>
        <begin position="167"/>
        <end position="179"/>
    </location>
</feature>
<dbReference type="Proteomes" id="UP000019478">
    <property type="component" value="Unassembled WGS sequence"/>
</dbReference>
<protein>
    <recommendedName>
        <fullName evidence="4">RRM domain-containing protein</fullName>
    </recommendedName>
</protein>
<dbReference type="InterPro" id="IPR012677">
    <property type="entry name" value="Nucleotide-bd_a/b_plait_sf"/>
</dbReference>
<dbReference type="STRING" id="1182542.W9Y5U5"/>
<dbReference type="GO" id="GO:0005730">
    <property type="term" value="C:nucleolus"/>
    <property type="evidence" value="ECO:0007669"/>
    <property type="project" value="TreeGrafter"/>
</dbReference>
<dbReference type="EMBL" id="AMGY01000004">
    <property type="protein sequence ID" value="EXJ85000.1"/>
    <property type="molecule type" value="Genomic_DNA"/>
</dbReference>
<feature type="compositionally biased region" description="Acidic residues" evidence="3">
    <location>
        <begin position="22"/>
        <end position="31"/>
    </location>
</feature>
<proteinExistence type="predicted"/>
<reference evidence="5 6" key="1">
    <citation type="submission" date="2013-03" db="EMBL/GenBank/DDBJ databases">
        <title>The Genome Sequence of Capronia epimyces CBS 606.96.</title>
        <authorList>
            <consortium name="The Broad Institute Genomics Platform"/>
            <person name="Cuomo C."/>
            <person name="de Hoog S."/>
            <person name="Gorbushina A."/>
            <person name="Walker B."/>
            <person name="Young S.K."/>
            <person name="Zeng Q."/>
            <person name="Gargeya S."/>
            <person name="Fitzgerald M."/>
            <person name="Haas B."/>
            <person name="Abouelleil A."/>
            <person name="Allen A.W."/>
            <person name="Alvarado L."/>
            <person name="Arachchi H.M."/>
            <person name="Berlin A.M."/>
            <person name="Chapman S.B."/>
            <person name="Gainer-Dewar J."/>
            <person name="Goldberg J."/>
            <person name="Griggs A."/>
            <person name="Gujja S."/>
            <person name="Hansen M."/>
            <person name="Howarth C."/>
            <person name="Imamovic A."/>
            <person name="Ireland A."/>
            <person name="Larimer J."/>
            <person name="McCowan C."/>
            <person name="Murphy C."/>
            <person name="Pearson M."/>
            <person name="Poon T.W."/>
            <person name="Priest M."/>
            <person name="Roberts A."/>
            <person name="Saif S."/>
            <person name="Shea T."/>
            <person name="Sisk P."/>
            <person name="Sykes S."/>
            <person name="Wortman J."/>
            <person name="Nusbaum C."/>
            <person name="Birren B."/>
        </authorList>
    </citation>
    <scope>NUCLEOTIDE SEQUENCE [LARGE SCALE GENOMIC DNA]</scope>
    <source>
        <strain evidence="5 6">CBS 606.96</strain>
    </source>
</reference>
<dbReference type="InterPro" id="IPR000504">
    <property type="entry name" value="RRM_dom"/>
</dbReference>
<gene>
    <name evidence="5" type="ORF">A1O3_05675</name>
</gene>
<feature type="compositionally biased region" description="Basic residues" evidence="3">
    <location>
        <begin position="38"/>
        <end position="48"/>
    </location>
</feature>
<dbReference type="AlphaFoldDB" id="W9Y5U5"/>
<evidence type="ECO:0000313" key="5">
    <source>
        <dbReference type="EMBL" id="EXJ85000.1"/>
    </source>
</evidence>
<dbReference type="GO" id="GO:0003723">
    <property type="term" value="F:RNA binding"/>
    <property type="evidence" value="ECO:0007669"/>
    <property type="project" value="UniProtKB-UniRule"/>
</dbReference>
<dbReference type="PANTHER" id="PTHR23236">
    <property type="entry name" value="EUKARYOTIC TRANSLATION INITIATION FACTOR 4B/4H"/>
    <property type="match status" value="1"/>
</dbReference>
<keyword evidence="6" id="KW-1185">Reference proteome</keyword>
<feature type="region of interest" description="Disordered" evidence="3">
    <location>
        <begin position="298"/>
        <end position="347"/>
    </location>
</feature>
<dbReference type="HOGENOM" id="CLU_027451_1_1_1"/>
<dbReference type="Pfam" id="PF00076">
    <property type="entry name" value="RRM_1"/>
    <property type="match status" value="1"/>
</dbReference>
<dbReference type="InterPro" id="IPR035979">
    <property type="entry name" value="RBD_domain_sf"/>
</dbReference>
<dbReference type="SUPFAM" id="SSF54928">
    <property type="entry name" value="RNA-binding domain, RBD"/>
    <property type="match status" value="1"/>
</dbReference>
<evidence type="ECO:0000256" key="2">
    <source>
        <dbReference type="PROSITE-ProRule" id="PRU00176"/>
    </source>
</evidence>
<organism evidence="5 6">
    <name type="scientific">Capronia epimyces CBS 606.96</name>
    <dbReference type="NCBI Taxonomy" id="1182542"/>
    <lineage>
        <taxon>Eukaryota</taxon>
        <taxon>Fungi</taxon>
        <taxon>Dikarya</taxon>
        <taxon>Ascomycota</taxon>
        <taxon>Pezizomycotina</taxon>
        <taxon>Eurotiomycetes</taxon>
        <taxon>Chaetothyriomycetidae</taxon>
        <taxon>Chaetothyriales</taxon>
        <taxon>Herpotrichiellaceae</taxon>
        <taxon>Capronia</taxon>
    </lineage>
</organism>
<evidence type="ECO:0000259" key="4">
    <source>
        <dbReference type="PROSITE" id="PS50102"/>
    </source>
</evidence>
<feature type="domain" description="RRM" evidence="4">
    <location>
        <begin position="188"/>
        <end position="287"/>
    </location>
</feature>
<comment type="caution">
    <text evidence="5">The sequence shown here is derived from an EMBL/GenBank/DDBJ whole genome shotgun (WGS) entry which is preliminary data.</text>
</comment>
<dbReference type="OrthoDB" id="1875751at2759"/>
<evidence type="ECO:0000256" key="1">
    <source>
        <dbReference type="ARBA" id="ARBA00022884"/>
    </source>
</evidence>
<name>W9Y5U5_9EURO</name>
<dbReference type="PROSITE" id="PS50102">
    <property type="entry name" value="RRM"/>
    <property type="match status" value="2"/>
</dbReference>
<evidence type="ECO:0000256" key="3">
    <source>
        <dbReference type="SAM" id="MobiDB-lite"/>
    </source>
</evidence>
<sequence length="369" mass="41290">MSVLDVNTTDDERKSRKRDADTAEIEIDIDAPEPPSKKALRKAKRAKTSIKNDSVLKTDATRPSANLPNETRENTKRSGFGIWIGNLAFSTTKDDLVKFFTQNSKNIIHEDQITRIHLPQGQPKFGKPANKGFAYVDVSDENTLQTALEFSEGLLGGRRVLIKNAKDFEGRPEQKKGSEGRQTLPPSKRIFVGNLGFDTTVEELEEHFGICGPVLHTHMATFEDTGKCKGFAWIDFEQLSSAESAMRGWVEPRRTGDGLPTNNRFSRQRIWLHTLKGRKLRMEFAEDKATRYQKRYGKQAKLANSGQGPDTEAEEPIQEVAADATATPVLQDPDKGKRKRAGGRYGEETVQKLTGAIVESKGQRIVFEE</sequence>
<feature type="region of interest" description="Disordered" evidence="3">
    <location>
        <begin position="1"/>
        <end position="73"/>
    </location>
</feature>
<dbReference type="GeneID" id="19169785"/>
<feature type="region of interest" description="Disordered" evidence="3">
    <location>
        <begin position="167"/>
        <end position="187"/>
    </location>
</feature>
<evidence type="ECO:0000313" key="6">
    <source>
        <dbReference type="Proteomes" id="UP000019478"/>
    </source>
</evidence>
<dbReference type="SMART" id="SM00360">
    <property type="entry name" value="RRM"/>
    <property type="match status" value="2"/>
</dbReference>
<dbReference type="Gene3D" id="3.30.70.330">
    <property type="match status" value="2"/>
</dbReference>
<accession>W9Y5U5</accession>
<keyword evidence="1 2" id="KW-0694">RNA-binding</keyword>
<dbReference type="PANTHER" id="PTHR23236:SF95">
    <property type="entry name" value="NUCLEOLAR PROTEIN 13"/>
    <property type="match status" value="1"/>
</dbReference>
<feature type="compositionally biased region" description="Basic and acidic residues" evidence="3">
    <location>
        <begin position="10"/>
        <end position="21"/>
    </location>
</feature>
<feature type="domain" description="RRM" evidence="4">
    <location>
        <begin position="80"/>
        <end position="167"/>
    </location>
</feature>
<dbReference type="RefSeq" id="XP_007733985.1">
    <property type="nucleotide sequence ID" value="XM_007735795.1"/>
</dbReference>
<dbReference type="eggNOG" id="KOG4210">
    <property type="taxonomic scope" value="Eukaryota"/>
</dbReference>